<evidence type="ECO:0000256" key="1">
    <source>
        <dbReference type="SAM" id="Phobius"/>
    </source>
</evidence>
<dbReference type="OrthoDB" id="2638621at2759"/>
<dbReference type="AlphaFoldDB" id="A0A9P6ZYT4"/>
<evidence type="ECO:0000313" key="2">
    <source>
        <dbReference type="EMBL" id="KAG1779106.1"/>
    </source>
</evidence>
<evidence type="ECO:0000313" key="3">
    <source>
        <dbReference type="Proteomes" id="UP000714275"/>
    </source>
</evidence>
<dbReference type="EMBL" id="JABBWD010000013">
    <property type="protein sequence ID" value="KAG1779106.1"/>
    <property type="molecule type" value="Genomic_DNA"/>
</dbReference>
<feature type="transmembrane region" description="Helical" evidence="1">
    <location>
        <begin position="93"/>
        <end position="113"/>
    </location>
</feature>
<reference evidence="2" key="1">
    <citation type="journal article" date="2020" name="New Phytol.">
        <title>Comparative genomics reveals dynamic genome evolution in host specialist ectomycorrhizal fungi.</title>
        <authorList>
            <person name="Lofgren L.A."/>
            <person name="Nguyen N.H."/>
            <person name="Vilgalys R."/>
            <person name="Ruytinx J."/>
            <person name="Liao H.L."/>
            <person name="Branco S."/>
            <person name="Kuo A."/>
            <person name="LaButti K."/>
            <person name="Lipzen A."/>
            <person name="Andreopoulos W."/>
            <person name="Pangilinan J."/>
            <person name="Riley R."/>
            <person name="Hundley H."/>
            <person name="Na H."/>
            <person name="Barry K."/>
            <person name="Grigoriev I.V."/>
            <person name="Stajich J.E."/>
            <person name="Kennedy P.G."/>
        </authorList>
    </citation>
    <scope>NUCLEOTIDE SEQUENCE</scope>
    <source>
        <strain evidence="2">DOB743</strain>
    </source>
</reference>
<comment type="caution">
    <text evidence="2">The sequence shown here is derived from an EMBL/GenBank/DDBJ whole genome shotgun (WGS) entry which is preliminary data.</text>
</comment>
<keyword evidence="3" id="KW-1185">Reference proteome</keyword>
<accession>A0A9P6ZYT4</accession>
<keyword evidence="1" id="KW-1133">Transmembrane helix</keyword>
<keyword evidence="1" id="KW-0812">Transmembrane</keyword>
<gene>
    <name evidence="2" type="ORF">EV702DRAFT_120653</name>
</gene>
<name>A0A9P6ZYT4_9AGAM</name>
<protein>
    <submittedName>
        <fullName evidence="2">Uncharacterized protein</fullName>
    </submittedName>
</protein>
<sequence>MIGVSKIVVKNHYYPNDIPSTRFRARGRTDLGERSTISAKQHDNKLDSGQKRRWSLMTFLYLSVRYAALPYVVIFVLITLPTISVADTVSNNLFLALNWLNVVITALLGSELLKNLSNLALVD</sequence>
<organism evidence="2 3">
    <name type="scientific">Suillus placidus</name>
    <dbReference type="NCBI Taxonomy" id="48579"/>
    <lineage>
        <taxon>Eukaryota</taxon>
        <taxon>Fungi</taxon>
        <taxon>Dikarya</taxon>
        <taxon>Basidiomycota</taxon>
        <taxon>Agaricomycotina</taxon>
        <taxon>Agaricomycetes</taxon>
        <taxon>Agaricomycetidae</taxon>
        <taxon>Boletales</taxon>
        <taxon>Suillineae</taxon>
        <taxon>Suillaceae</taxon>
        <taxon>Suillus</taxon>
    </lineage>
</organism>
<keyword evidence="1" id="KW-0472">Membrane</keyword>
<proteinExistence type="predicted"/>
<feature type="transmembrane region" description="Helical" evidence="1">
    <location>
        <begin position="59"/>
        <end position="81"/>
    </location>
</feature>
<dbReference type="Proteomes" id="UP000714275">
    <property type="component" value="Unassembled WGS sequence"/>
</dbReference>